<feature type="domain" description="Abortive infection protein-like C-terminal" evidence="1">
    <location>
        <begin position="184"/>
        <end position="265"/>
    </location>
</feature>
<protein>
    <submittedName>
        <fullName evidence="3">Abortive infection family protein</fullName>
    </submittedName>
</protein>
<organism evidence="3 4">
    <name type="scientific">Mobiluncus mulieris</name>
    <dbReference type="NCBI Taxonomy" id="2052"/>
    <lineage>
        <taxon>Bacteria</taxon>
        <taxon>Bacillati</taxon>
        <taxon>Actinomycetota</taxon>
        <taxon>Actinomycetes</taxon>
        <taxon>Actinomycetales</taxon>
        <taxon>Actinomycetaceae</taxon>
        <taxon>Mobiluncus</taxon>
    </lineage>
</organism>
<dbReference type="EMBL" id="VSZY01000020">
    <property type="protein sequence ID" value="MCU9969638.1"/>
    <property type="molecule type" value="Genomic_DNA"/>
</dbReference>
<evidence type="ECO:0000313" key="3">
    <source>
        <dbReference type="EMBL" id="NMW66135.1"/>
    </source>
</evidence>
<dbReference type="Proteomes" id="UP001209486">
    <property type="component" value="Unassembled WGS sequence"/>
</dbReference>
<dbReference type="Proteomes" id="UP000578252">
    <property type="component" value="Unassembled WGS sequence"/>
</dbReference>
<dbReference type="EMBL" id="JABCUR010000018">
    <property type="protein sequence ID" value="NMW66135.1"/>
    <property type="molecule type" value="Genomic_DNA"/>
</dbReference>
<dbReference type="RefSeq" id="WP_169756519.1">
    <property type="nucleotide sequence ID" value="NZ_JABCUP010000024.1"/>
</dbReference>
<reference evidence="2 5" key="1">
    <citation type="submission" date="2019-08" db="EMBL/GenBank/DDBJ databases">
        <title>Comparison of rpoB and gyrB Sequences from Mobiluncus Species and Development of a Multiplex PCR Method for Clinical Detection of Mobiluncus curtisii and Mobiluncus mulieris.</title>
        <authorList>
            <person name="Yang L."/>
            <person name="Shen Y."/>
            <person name="Xu G."/>
            <person name="Shu L.-B."/>
            <person name="Hu J."/>
            <person name="Zhang R."/>
            <person name="Wang Y."/>
            <person name="Zhou H.-W."/>
            <person name="Zhang X."/>
        </authorList>
    </citation>
    <scope>NUCLEOTIDE SEQUENCE [LARGE SCALE GENOMIC DNA]</scope>
    <source>
        <strain evidence="2 5">M26</strain>
    </source>
</reference>
<evidence type="ECO:0000313" key="2">
    <source>
        <dbReference type="EMBL" id="MCU9969638.1"/>
    </source>
</evidence>
<name>A0A7Y0U3B5_9ACTO</name>
<reference evidence="3 4" key="2">
    <citation type="submission" date="2020-04" db="EMBL/GenBank/DDBJ databases">
        <title>Antimicrobial susceptibility and clonality of vaginal-derived multi-drug resistant Mobiluncus isolates in China.</title>
        <authorList>
            <person name="Zhang X."/>
        </authorList>
    </citation>
    <scope>NUCLEOTIDE SEQUENCE [LARGE SCALE GENOMIC DNA]</scope>
    <source>
        <strain evidence="3 4">13</strain>
    </source>
</reference>
<dbReference type="AlphaFoldDB" id="A0A7Y0U3B5"/>
<sequence>MASGEISKRTLTVFRQMLTSLTVRTIEDAFRDEGFRPLPNFQSQDSSVRRATAASFLAGLDWTNTETPTQLAKAMETLLEPFAPGGFCHDSKTWSKFVKFMDSDGWTVSENGKVTPPSPVLGLIEIETSRFTDPSGVHEQLKRLRNMHGDAPAVIGASKELVEATAKAILRELNPEIVQVSEFPALIKAVNESLGLSPKTDTKGIDSTQSVKRILGGATNIVLSLNELRNSHGTGHGPYTARTGLYQRHANLAINAATLWCQLVVETFNDSHAPWRTG</sequence>
<proteinExistence type="predicted"/>
<comment type="caution">
    <text evidence="3">The sequence shown here is derived from an EMBL/GenBank/DDBJ whole genome shotgun (WGS) entry which is preliminary data.</text>
</comment>
<accession>A0A7Y0U3B5</accession>
<evidence type="ECO:0000259" key="1">
    <source>
        <dbReference type="Pfam" id="PF14355"/>
    </source>
</evidence>
<dbReference type="InterPro" id="IPR026001">
    <property type="entry name" value="Abi-like_C"/>
</dbReference>
<evidence type="ECO:0000313" key="4">
    <source>
        <dbReference type="Proteomes" id="UP000578252"/>
    </source>
</evidence>
<gene>
    <name evidence="2" type="ORF">FYZ43_09630</name>
    <name evidence="3" type="ORF">HHJ78_11645</name>
</gene>
<evidence type="ECO:0000313" key="5">
    <source>
        <dbReference type="Proteomes" id="UP001209486"/>
    </source>
</evidence>
<dbReference type="Pfam" id="PF14355">
    <property type="entry name" value="Abi_C"/>
    <property type="match status" value="1"/>
</dbReference>